<feature type="compositionally biased region" description="Polar residues" evidence="1">
    <location>
        <begin position="136"/>
        <end position="152"/>
    </location>
</feature>
<evidence type="ECO:0000313" key="3">
    <source>
        <dbReference type="Proteomes" id="UP000324800"/>
    </source>
</evidence>
<reference evidence="2 3" key="1">
    <citation type="submission" date="2019-03" db="EMBL/GenBank/DDBJ databases">
        <title>Single cell metagenomics reveals metabolic interactions within the superorganism composed of flagellate Streblomastix strix and complex community of Bacteroidetes bacteria on its surface.</title>
        <authorList>
            <person name="Treitli S.C."/>
            <person name="Kolisko M."/>
            <person name="Husnik F."/>
            <person name="Keeling P."/>
            <person name="Hampl V."/>
        </authorList>
    </citation>
    <scope>NUCLEOTIDE SEQUENCE [LARGE SCALE GENOMIC DNA]</scope>
    <source>
        <strain evidence="2">ST1C</strain>
    </source>
</reference>
<feature type="compositionally biased region" description="Low complexity" evidence="1">
    <location>
        <begin position="83"/>
        <end position="135"/>
    </location>
</feature>
<evidence type="ECO:0000313" key="2">
    <source>
        <dbReference type="EMBL" id="KAA6341320.1"/>
    </source>
</evidence>
<proteinExistence type="predicted"/>
<dbReference type="AlphaFoldDB" id="A0A5J4S7L2"/>
<feature type="region of interest" description="Disordered" evidence="1">
    <location>
        <begin position="21"/>
        <end position="188"/>
    </location>
</feature>
<sequence>GVNQQIQDNQQKIQTIKASISQALQQPQQQQQQQQIKLQQQQSQSTNTSNTASSSGIVSVGPVSRIHSKGIRTTKNSPRIVVQQIPSSPSIPSSQIPASYIASLSGGQPTPNKKQQQQQNSSSSSSSLFPQSQPLINASNPTTSPVGTNATRSKSRDRPLGVRVSAVHPVMLGTPSQTKLNQVSSPINANNAANVKKIDEKK</sequence>
<feature type="non-terminal residue" evidence="2">
    <location>
        <position position="1"/>
    </location>
</feature>
<feature type="compositionally biased region" description="Polar residues" evidence="1">
    <location>
        <begin position="174"/>
        <end position="187"/>
    </location>
</feature>
<comment type="caution">
    <text evidence="2">The sequence shown here is derived from an EMBL/GenBank/DDBJ whole genome shotgun (WGS) entry which is preliminary data.</text>
</comment>
<organism evidence="2 3">
    <name type="scientific">Streblomastix strix</name>
    <dbReference type="NCBI Taxonomy" id="222440"/>
    <lineage>
        <taxon>Eukaryota</taxon>
        <taxon>Metamonada</taxon>
        <taxon>Preaxostyla</taxon>
        <taxon>Oxymonadida</taxon>
        <taxon>Streblomastigidae</taxon>
        <taxon>Streblomastix</taxon>
    </lineage>
</organism>
<gene>
    <name evidence="2" type="ORF">EZS28_052467</name>
</gene>
<accession>A0A5J4S7L2</accession>
<dbReference type="Proteomes" id="UP000324800">
    <property type="component" value="Unassembled WGS sequence"/>
</dbReference>
<name>A0A5J4S7L2_9EUKA</name>
<protein>
    <submittedName>
        <fullName evidence="2">Uncharacterized protein</fullName>
    </submittedName>
</protein>
<feature type="compositionally biased region" description="Low complexity" evidence="1">
    <location>
        <begin position="21"/>
        <end position="64"/>
    </location>
</feature>
<evidence type="ECO:0000256" key="1">
    <source>
        <dbReference type="SAM" id="MobiDB-lite"/>
    </source>
</evidence>
<dbReference type="EMBL" id="SNRW01040805">
    <property type="protein sequence ID" value="KAA6341320.1"/>
    <property type="molecule type" value="Genomic_DNA"/>
</dbReference>